<evidence type="ECO:0000313" key="7">
    <source>
        <dbReference type="Proteomes" id="UP000180280"/>
    </source>
</evidence>
<evidence type="ECO:0000256" key="3">
    <source>
        <dbReference type="ARBA" id="ARBA00022741"/>
    </source>
</evidence>
<organism evidence="6 7">
    <name type="scientific">Chromobacterium sphagni</name>
    <dbReference type="NCBI Taxonomy" id="1903179"/>
    <lineage>
        <taxon>Bacteria</taxon>
        <taxon>Pseudomonadati</taxon>
        <taxon>Pseudomonadota</taxon>
        <taxon>Betaproteobacteria</taxon>
        <taxon>Neisseriales</taxon>
        <taxon>Chromobacteriaceae</taxon>
        <taxon>Chromobacterium</taxon>
    </lineage>
</organism>
<dbReference type="PANTHER" id="PTHR47878">
    <property type="entry name" value="OXIDOREDUCTASE FAD/NAD(P)-BINDING DOMAIN PROTEIN"/>
    <property type="match status" value="1"/>
</dbReference>
<proteinExistence type="inferred from homology"/>
<dbReference type="InterPro" id="IPR051930">
    <property type="entry name" value="FNR_type-1"/>
</dbReference>
<dbReference type="CDD" id="cd06195">
    <property type="entry name" value="FNR1"/>
    <property type="match status" value="1"/>
</dbReference>
<gene>
    <name evidence="6" type="ORF">BI344_11700</name>
</gene>
<evidence type="ECO:0000256" key="2">
    <source>
        <dbReference type="ARBA" id="ARBA00013223"/>
    </source>
</evidence>
<dbReference type="EC" id="1.18.1.2" evidence="2"/>
<keyword evidence="3" id="KW-0547">Nucleotide-binding</keyword>
<comment type="similarity">
    <text evidence="1">Belongs to the ferredoxin--NADP reductase type 1 family.</text>
</comment>
<dbReference type="PANTHER" id="PTHR47878:SF2">
    <property type="entry name" value="OXIDOREDUCTASE FAD_NAD(P)-BINDING DOMAIN PROTEIN"/>
    <property type="match status" value="1"/>
</dbReference>
<dbReference type="InterPro" id="IPR039261">
    <property type="entry name" value="FNR_nucleotide-bd"/>
</dbReference>
<comment type="catalytic activity">
    <reaction evidence="4">
        <text>2 reduced [2Fe-2S]-[ferredoxin] + NADP(+) + H(+) = 2 oxidized [2Fe-2S]-[ferredoxin] + NADPH</text>
        <dbReference type="Rhea" id="RHEA:20125"/>
        <dbReference type="Rhea" id="RHEA-COMP:10000"/>
        <dbReference type="Rhea" id="RHEA-COMP:10001"/>
        <dbReference type="ChEBI" id="CHEBI:15378"/>
        <dbReference type="ChEBI" id="CHEBI:33737"/>
        <dbReference type="ChEBI" id="CHEBI:33738"/>
        <dbReference type="ChEBI" id="CHEBI:57783"/>
        <dbReference type="ChEBI" id="CHEBI:58349"/>
        <dbReference type="EC" id="1.18.1.2"/>
    </reaction>
</comment>
<evidence type="ECO:0000259" key="5">
    <source>
        <dbReference type="PROSITE" id="PS51384"/>
    </source>
</evidence>
<dbReference type="Pfam" id="PF00175">
    <property type="entry name" value="NAD_binding_1"/>
    <property type="match status" value="1"/>
</dbReference>
<sequence>MNAALEAEIQQKYTTETILDMHRWTDKLISFRLTRPASFRFAAGQFARLGLPLENGGQVWRAYSMCSAEHDEHLEFYSIVVESGLFSPLLASLAPGGQVMLDKKALGFFQEDRLPDGRDLWLLATGTGIAPYLSILQRPEVWQRFEHIVLSHCVRNADELSFQAEIAALCQHPLWGEHGHKLQYLPVVTRDAPAGMLDARFPQLLEDGRLAQRAGLQLSPENSRFMLCGNPKMVEDTHRQLMKMGYRMTRQNAPGHIVLENGW</sequence>
<dbReference type="RefSeq" id="WP_071114391.1">
    <property type="nucleotide sequence ID" value="NZ_MKCT01000061.1"/>
</dbReference>
<dbReference type="InterPro" id="IPR008333">
    <property type="entry name" value="Cbr1-like_FAD-bd_dom"/>
</dbReference>
<evidence type="ECO:0000256" key="4">
    <source>
        <dbReference type="ARBA" id="ARBA00047776"/>
    </source>
</evidence>
<dbReference type="InterPro" id="IPR033892">
    <property type="entry name" value="FNR_bac"/>
</dbReference>
<dbReference type="SUPFAM" id="SSF52343">
    <property type="entry name" value="Ferredoxin reductase-like, C-terminal NADP-linked domain"/>
    <property type="match status" value="1"/>
</dbReference>
<name>A0ABX3C923_9NEIS</name>
<keyword evidence="7" id="KW-1185">Reference proteome</keyword>
<reference evidence="6 7" key="1">
    <citation type="submission" date="2016-09" db="EMBL/GenBank/DDBJ databases">
        <title>Chromobacterium muskegensis sp. nov., an insecticidal bacterium isolated from Sphagnum bogs.</title>
        <authorList>
            <person name="Sparks M.E."/>
            <person name="Blackburn M.B."/>
            <person name="Gundersen-Rindal D.E."/>
            <person name="Mitchell A."/>
            <person name="Farrar R."/>
            <person name="Kuhar D."/>
        </authorList>
    </citation>
    <scope>NUCLEOTIDE SEQUENCE [LARGE SCALE GENOMIC DNA]</scope>
    <source>
        <strain evidence="6 7">14B-1</strain>
    </source>
</reference>
<dbReference type="InterPro" id="IPR001433">
    <property type="entry name" value="OxRdtase_FAD/NAD-bd"/>
</dbReference>
<dbReference type="Gene3D" id="2.40.30.10">
    <property type="entry name" value="Translation factors"/>
    <property type="match status" value="1"/>
</dbReference>
<feature type="domain" description="FAD-binding FR-type" evidence="5">
    <location>
        <begin position="11"/>
        <end position="112"/>
    </location>
</feature>
<dbReference type="Gene3D" id="3.40.50.80">
    <property type="entry name" value="Nucleotide-binding domain of ferredoxin-NADP reductase (FNR) module"/>
    <property type="match status" value="1"/>
</dbReference>
<dbReference type="EMBL" id="MKCT01000061">
    <property type="protein sequence ID" value="OHX18178.1"/>
    <property type="molecule type" value="Genomic_DNA"/>
</dbReference>
<dbReference type="Pfam" id="PF00970">
    <property type="entry name" value="FAD_binding_6"/>
    <property type="match status" value="1"/>
</dbReference>
<protein>
    <recommendedName>
        <fullName evidence="2">ferredoxin--NADP(+) reductase</fullName>
        <ecNumber evidence="2">1.18.1.2</ecNumber>
    </recommendedName>
</protein>
<accession>A0ABX3C923</accession>
<comment type="caution">
    <text evidence="6">The sequence shown here is derived from an EMBL/GenBank/DDBJ whole genome shotgun (WGS) entry which is preliminary data.</text>
</comment>
<dbReference type="InterPro" id="IPR017938">
    <property type="entry name" value="Riboflavin_synthase-like_b-brl"/>
</dbReference>
<evidence type="ECO:0000256" key="1">
    <source>
        <dbReference type="ARBA" id="ARBA00008312"/>
    </source>
</evidence>
<evidence type="ECO:0000313" key="6">
    <source>
        <dbReference type="EMBL" id="OHX18178.1"/>
    </source>
</evidence>
<dbReference type="SUPFAM" id="SSF63380">
    <property type="entry name" value="Riboflavin synthase domain-like"/>
    <property type="match status" value="1"/>
</dbReference>
<dbReference type="Proteomes" id="UP000180280">
    <property type="component" value="Unassembled WGS sequence"/>
</dbReference>
<dbReference type="InterPro" id="IPR017927">
    <property type="entry name" value="FAD-bd_FR_type"/>
</dbReference>
<dbReference type="PROSITE" id="PS51384">
    <property type="entry name" value="FAD_FR"/>
    <property type="match status" value="1"/>
</dbReference>